<sequence>MNGQVNFQFNPQCIQYAQLCRQECQLASYNMEYNCRVNATLSCSCAHYPPQTTTTTRRQGNTTQVILDGFRNLGTNLPVKPARTAAPIPLKRILEAPLTSQIADSI</sequence>
<dbReference type="InParanoid" id="A0A078AJL6"/>
<dbReference type="Proteomes" id="UP000039865">
    <property type="component" value="Unassembled WGS sequence"/>
</dbReference>
<name>A0A078AJL6_STYLE</name>
<reference evidence="1 2" key="1">
    <citation type="submission" date="2014-06" db="EMBL/GenBank/DDBJ databases">
        <authorList>
            <person name="Swart Estienne"/>
        </authorList>
    </citation>
    <scope>NUCLEOTIDE SEQUENCE [LARGE SCALE GENOMIC DNA]</scope>
    <source>
        <strain evidence="1 2">130c</strain>
    </source>
</reference>
<organism evidence="1 2">
    <name type="scientific">Stylonychia lemnae</name>
    <name type="common">Ciliate</name>
    <dbReference type="NCBI Taxonomy" id="5949"/>
    <lineage>
        <taxon>Eukaryota</taxon>
        <taxon>Sar</taxon>
        <taxon>Alveolata</taxon>
        <taxon>Ciliophora</taxon>
        <taxon>Intramacronucleata</taxon>
        <taxon>Spirotrichea</taxon>
        <taxon>Stichotrichia</taxon>
        <taxon>Sporadotrichida</taxon>
        <taxon>Oxytrichidae</taxon>
        <taxon>Stylonychinae</taxon>
        <taxon>Stylonychia</taxon>
    </lineage>
</organism>
<proteinExistence type="predicted"/>
<dbReference type="EMBL" id="CCKQ01010161">
    <property type="protein sequence ID" value="CDW81667.1"/>
    <property type="molecule type" value="Genomic_DNA"/>
</dbReference>
<keyword evidence="2" id="KW-1185">Reference proteome</keyword>
<evidence type="ECO:0000313" key="2">
    <source>
        <dbReference type="Proteomes" id="UP000039865"/>
    </source>
</evidence>
<evidence type="ECO:0000313" key="1">
    <source>
        <dbReference type="EMBL" id="CDW81667.1"/>
    </source>
</evidence>
<protein>
    <submittedName>
        <fullName evidence="1">Uncharacterized protein</fullName>
    </submittedName>
</protein>
<accession>A0A078AJL6</accession>
<gene>
    <name evidence="1" type="primary">Contig1077.g1174</name>
    <name evidence="1" type="ORF">STYLEM_10690</name>
</gene>
<dbReference type="AlphaFoldDB" id="A0A078AJL6"/>